<keyword evidence="2 8" id="KW-0812">Transmembrane</keyword>
<feature type="region of interest" description="Disordered" evidence="7">
    <location>
        <begin position="222"/>
        <end position="282"/>
    </location>
</feature>
<evidence type="ECO:0000256" key="1">
    <source>
        <dbReference type="ARBA" id="ARBA00004115"/>
    </source>
</evidence>
<evidence type="ECO:0000256" key="6">
    <source>
        <dbReference type="ARBA" id="ARBA00023136"/>
    </source>
</evidence>
<keyword evidence="5 8" id="KW-1133">Transmembrane helix</keyword>
<feature type="compositionally biased region" description="Basic residues" evidence="7">
    <location>
        <begin position="223"/>
        <end position="233"/>
    </location>
</feature>
<dbReference type="Proteomes" id="UP001281761">
    <property type="component" value="Unassembled WGS sequence"/>
</dbReference>
<reference evidence="10 11" key="1">
    <citation type="journal article" date="2022" name="bioRxiv">
        <title>Genomics of Preaxostyla Flagellates Illuminates Evolutionary Transitions and the Path Towards Mitochondrial Loss.</title>
        <authorList>
            <person name="Novak L.V.F."/>
            <person name="Treitli S.C."/>
            <person name="Pyrih J."/>
            <person name="Halakuc P."/>
            <person name="Pipaliya S.V."/>
            <person name="Vacek V."/>
            <person name="Brzon O."/>
            <person name="Soukal P."/>
            <person name="Eme L."/>
            <person name="Dacks J.B."/>
            <person name="Karnkowska A."/>
            <person name="Elias M."/>
            <person name="Hampl V."/>
        </authorList>
    </citation>
    <scope>NUCLEOTIDE SEQUENCE [LARGE SCALE GENOMIC DNA]</scope>
    <source>
        <strain evidence="10">NAU3</strain>
        <tissue evidence="10">Gut</tissue>
    </source>
</reference>
<keyword evidence="11" id="KW-1185">Reference proteome</keyword>
<evidence type="ECO:0000256" key="8">
    <source>
        <dbReference type="SAM" id="Phobius"/>
    </source>
</evidence>
<comment type="caution">
    <text evidence="10">The sequence shown here is derived from an EMBL/GenBank/DDBJ whole genome shotgun (WGS) entry which is preliminary data.</text>
</comment>
<accession>A0ABQ9YJR6</accession>
<dbReference type="EMBL" id="JARBJD010000004">
    <property type="protein sequence ID" value="KAK2963984.1"/>
    <property type="molecule type" value="Genomic_DNA"/>
</dbReference>
<keyword evidence="4" id="KW-0256">Endoplasmic reticulum</keyword>
<evidence type="ECO:0000313" key="10">
    <source>
        <dbReference type="EMBL" id="KAK2963984.1"/>
    </source>
</evidence>
<gene>
    <name evidence="10" type="ORF">BLNAU_1065</name>
</gene>
<comment type="subcellular location">
    <subcellularLocation>
        <location evidence="1">Endoplasmic reticulum membrane</location>
        <topology evidence="1">Single-pass type I membrane protein</topology>
    </subcellularLocation>
</comment>
<evidence type="ECO:0000256" key="2">
    <source>
        <dbReference type="ARBA" id="ARBA00022692"/>
    </source>
</evidence>
<evidence type="ECO:0000256" key="7">
    <source>
        <dbReference type="SAM" id="MobiDB-lite"/>
    </source>
</evidence>
<evidence type="ECO:0000256" key="9">
    <source>
        <dbReference type="SAM" id="SignalP"/>
    </source>
</evidence>
<keyword evidence="6 8" id="KW-0472">Membrane</keyword>
<feature type="transmembrane region" description="Helical" evidence="8">
    <location>
        <begin position="190"/>
        <end position="207"/>
    </location>
</feature>
<dbReference type="InterPro" id="IPR005595">
    <property type="entry name" value="TRAP_alpha"/>
</dbReference>
<dbReference type="Pfam" id="PF03896">
    <property type="entry name" value="TRAP_alpha"/>
    <property type="match status" value="1"/>
</dbReference>
<evidence type="ECO:0000256" key="5">
    <source>
        <dbReference type="ARBA" id="ARBA00022989"/>
    </source>
</evidence>
<evidence type="ECO:0000313" key="11">
    <source>
        <dbReference type="Proteomes" id="UP001281761"/>
    </source>
</evidence>
<name>A0ABQ9YJR6_9EUKA</name>
<evidence type="ECO:0000256" key="3">
    <source>
        <dbReference type="ARBA" id="ARBA00022729"/>
    </source>
</evidence>
<protein>
    <submittedName>
        <fullName evidence="10">Translocon-associated protein subunit alpha</fullName>
    </submittedName>
</protein>
<feature type="chain" id="PRO_5046739831" evidence="9">
    <location>
        <begin position="22"/>
        <end position="282"/>
    </location>
</feature>
<organism evidence="10 11">
    <name type="scientific">Blattamonas nauphoetae</name>
    <dbReference type="NCBI Taxonomy" id="2049346"/>
    <lineage>
        <taxon>Eukaryota</taxon>
        <taxon>Metamonada</taxon>
        <taxon>Preaxostyla</taxon>
        <taxon>Oxymonadida</taxon>
        <taxon>Blattamonas</taxon>
    </lineage>
</organism>
<dbReference type="PANTHER" id="PTHR12924">
    <property type="entry name" value="TRANSLOCON-ASSOCIATED PROTEIN, ALPHA SUBUNIT"/>
    <property type="match status" value="1"/>
</dbReference>
<sequence length="282" mass="32030">MGLLRLLLLFSVSSKYLFIHADTEYDDDDDDEESPETRRQKSNFIRETNELLNNVNEPHDNVIVTSKLLPQQSTELIHPGDVVDMLIGFENSGQDTFFVTDLVVAMTDPYDRVTYVRNYTTMHLNVTVNPLEQLTLEYPFMIDPRTNPVEFGVVGLVFYSDLKGREFTSVPCNTTIVIVDKPYAINSQRFVLIIAVLSIAVALIYLSRRAIGDCLVSVMPGQKKNKRKRRSRPMTKEEEEESWRVGTLSASFEKAHKRAVSQSPGGLKRSKRGRSPGPTKLR</sequence>
<dbReference type="PANTHER" id="PTHR12924:SF0">
    <property type="entry name" value="TRANSLOCON-ASSOCIATED PROTEIN SUBUNIT ALPHA"/>
    <property type="match status" value="1"/>
</dbReference>
<evidence type="ECO:0000256" key="4">
    <source>
        <dbReference type="ARBA" id="ARBA00022824"/>
    </source>
</evidence>
<proteinExistence type="predicted"/>
<feature type="signal peptide" evidence="9">
    <location>
        <begin position="1"/>
        <end position="21"/>
    </location>
</feature>
<keyword evidence="3 9" id="KW-0732">Signal</keyword>